<dbReference type="RefSeq" id="WP_211675340.1">
    <property type="nucleotide sequence ID" value="NZ_BAABFX010000009.1"/>
</dbReference>
<dbReference type="SUPFAM" id="SSF53955">
    <property type="entry name" value="Lysozyme-like"/>
    <property type="match status" value="1"/>
</dbReference>
<keyword evidence="1" id="KW-0175">Coiled coil</keyword>
<accession>A0ABP8JDM1</accession>
<feature type="signal peptide" evidence="2">
    <location>
        <begin position="1"/>
        <end position="27"/>
    </location>
</feature>
<sequence length="366" mass="37985">MRLSLRTRAGVVAVLAAAVALAVPAAAASATAPSPGPTVPSASEVTQAEAKAAAVAEEVAEITAEVEKAEARLLILQRAVSEAVAAHEQAEKDLADAEDAVRRATVDLARARNESAAADRALSGSAALMYMQGSDLQSLTTLLLSPPNVMSDLSIVMDHQATGARETVDAAKLAAADAKRQEFLVTSTRDGEAALLATAAATRSAAEKAAEEAGKEAAELGERQEALSERLAELEQGAADLAGLREAAAGLGGTLIGVQASGTSARASQEIARTMVADRGWGPGEFTCLVTLWHRESGWSWSATNPSSGAYGIPQSLPGWKMASAGSDWLTNPATQISWGLGYIEDRYGSPCRAYEAFLSRSPHWY</sequence>
<evidence type="ECO:0000256" key="1">
    <source>
        <dbReference type="SAM" id="Coils"/>
    </source>
</evidence>
<dbReference type="InterPro" id="IPR023346">
    <property type="entry name" value="Lysozyme-like_dom_sf"/>
</dbReference>
<proteinExistence type="predicted"/>
<gene>
    <name evidence="3" type="ORF">GCM10023153_04710</name>
</gene>
<comment type="caution">
    <text evidence="3">The sequence shown here is derived from an EMBL/GenBank/DDBJ whole genome shotgun (WGS) entry which is preliminary data.</text>
</comment>
<dbReference type="EMBL" id="BAABFX010000009">
    <property type="protein sequence ID" value="GAA4388934.1"/>
    <property type="molecule type" value="Genomic_DNA"/>
</dbReference>
<feature type="coiled-coil region" evidence="1">
    <location>
        <begin position="45"/>
        <end position="114"/>
    </location>
</feature>
<feature type="coiled-coil region" evidence="1">
    <location>
        <begin position="203"/>
        <end position="237"/>
    </location>
</feature>
<feature type="chain" id="PRO_5045316240" description="Lytic transglycosylase domain-containing protein" evidence="2">
    <location>
        <begin position="28"/>
        <end position="366"/>
    </location>
</feature>
<name>A0ABP8JDM1_9MICO</name>
<evidence type="ECO:0000313" key="4">
    <source>
        <dbReference type="Proteomes" id="UP001500390"/>
    </source>
</evidence>
<protein>
    <recommendedName>
        <fullName evidence="5">Lytic transglycosylase domain-containing protein</fullName>
    </recommendedName>
</protein>
<evidence type="ECO:0008006" key="5">
    <source>
        <dbReference type="Google" id="ProtNLM"/>
    </source>
</evidence>
<organism evidence="3 4">
    <name type="scientific">Ornithinibacter aureus</name>
    <dbReference type="NCBI Taxonomy" id="622664"/>
    <lineage>
        <taxon>Bacteria</taxon>
        <taxon>Bacillati</taxon>
        <taxon>Actinomycetota</taxon>
        <taxon>Actinomycetes</taxon>
        <taxon>Micrococcales</taxon>
        <taxon>Intrasporangiaceae</taxon>
        <taxon>Ornithinibacter</taxon>
    </lineage>
</organism>
<keyword evidence="2" id="KW-0732">Signal</keyword>
<evidence type="ECO:0000313" key="3">
    <source>
        <dbReference type="EMBL" id="GAA4388934.1"/>
    </source>
</evidence>
<dbReference type="Proteomes" id="UP001500390">
    <property type="component" value="Unassembled WGS sequence"/>
</dbReference>
<reference evidence="4" key="1">
    <citation type="journal article" date="2019" name="Int. J. Syst. Evol. Microbiol.">
        <title>The Global Catalogue of Microorganisms (GCM) 10K type strain sequencing project: providing services to taxonomists for standard genome sequencing and annotation.</title>
        <authorList>
            <consortium name="The Broad Institute Genomics Platform"/>
            <consortium name="The Broad Institute Genome Sequencing Center for Infectious Disease"/>
            <person name="Wu L."/>
            <person name="Ma J."/>
        </authorList>
    </citation>
    <scope>NUCLEOTIDE SEQUENCE [LARGE SCALE GENOMIC DNA]</scope>
    <source>
        <strain evidence="4">JCM 17738</strain>
    </source>
</reference>
<keyword evidence="4" id="KW-1185">Reference proteome</keyword>
<evidence type="ECO:0000256" key="2">
    <source>
        <dbReference type="SAM" id="SignalP"/>
    </source>
</evidence>